<gene>
    <name evidence="7" type="ORF">ISN45_At05g034720</name>
</gene>
<dbReference type="AlphaFoldDB" id="A0A8T2CYC9"/>
<accession>A0A8T2CYC9</accession>
<dbReference type="PANTHER" id="PTHR32410">
    <property type="entry name" value="CYSTEINE/HISTIDINE-RICH C1 DOMAIN FAMILY PROTEIN"/>
    <property type="match status" value="1"/>
</dbReference>
<protein>
    <submittedName>
        <fullName evidence="7">Ribonuclease H domain</fullName>
    </submittedName>
</protein>
<keyword evidence="2" id="KW-0677">Repeat</keyword>
<dbReference type="InterPro" id="IPR002219">
    <property type="entry name" value="PKC_DAG/PE"/>
</dbReference>
<reference evidence="7 8" key="1">
    <citation type="submission" date="2020-12" db="EMBL/GenBank/DDBJ databases">
        <title>Concerted genomic and epigenomic changes stabilize Arabidopsis allopolyploids.</title>
        <authorList>
            <person name="Chen Z."/>
        </authorList>
    </citation>
    <scope>NUCLEOTIDE SEQUENCE [LARGE SCALE GENOMIC DNA]</scope>
    <source>
        <strain evidence="7">Allo738</strain>
        <tissue evidence="7">Leaf</tissue>
    </source>
</reference>
<proteinExistence type="predicted"/>
<dbReference type="GO" id="GO:0004523">
    <property type="term" value="F:RNA-DNA hybrid ribonuclease activity"/>
    <property type="evidence" value="ECO:0007669"/>
    <property type="project" value="InterPro"/>
</dbReference>
<dbReference type="Pfam" id="PF22926">
    <property type="entry name" value="C1-like_CT"/>
    <property type="match status" value="1"/>
</dbReference>
<dbReference type="SMART" id="SM00249">
    <property type="entry name" value="PHD"/>
    <property type="match status" value="3"/>
</dbReference>
<evidence type="ECO:0000256" key="5">
    <source>
        <dbReference type="SAM" id="MobiDB-lite"/>
    </source>
</evidence>
<dbReference type="PROSITE" id="PS50081">
    <property type="entry name" value="ZF_DAG_PE_2"/>
    <property type="match status" value="1"/>
</dbReference>
<organism evidence="7 8">
    <name type="scientific">Arabidopsis thaliana x Arabidopsis arenosa</name>
    <dbReference type="NCBI Taxonomy" id="1240361"/>
    <lineage>
        <taxon>Eukaryota</taxon>
        <taxon>Viridiplantae</taxon>
        <taxon>Streptophyta</taxon>
        <taxon>Embryophyta</taxon>
        <taxon>Tracheophyta</taxon>
        <taxon>Spermatophyta</taxon>
        <taxon>Magnoliopsida</taxon>
        <taxon>eudicotyledons</taxon>
        <taxon>Gunneridae</taxon>
        <taxon>Pentapetalae</taxon>
        <taxon>rosids</taxon>
        <taxon>malvids</taxon>
        <taxon>Brassicales</taxon>
        <taxon>Brassicaceae</taxon>
        <taxon>Camelineae</taxon>
        <taxon>Arabidopsis</taxon>
    </lineage>
</organism>
<feature type="domain" description="Phorbol-ester/DAG-type" evidence="6">
    <location>
        <begin position="51"/>
        <end position="101"/>
    </location>
</feature>
<dbReference type="GO" id="GO:0008270">
    <property type="term" value="F:zinc ion binding"/>
    <property type="evidence" value="ECO:0007669"/>
    <property type="project" value="UniProtKB-KW"/>
</dbReference>
<name>A0A8T2CYC9_9BRAS</name>
<evidence type="ECO:0000256" key="1">
    <source>
        <dbReference type="ARBA" id="ARBA00022723"/>
    </source>
</evidence>
<dbReference type="InterPro" id="IPR026960">
    <property type="entry name" value="RVT-Znf"/>
</dbReference>
<dbReference type="Pfam" id="PF03107">
    <property type="entry name" value="C1_2"/>
    <property type="match status" value="5"/>
</dbReference>
<evidence type="ECO:0000313" key="7">
    <source>
        <dbReference type="EMBL" id="KAG7604389.1"/>
    </source>
</evidence>
<dbReference type="PANTHER" id="PTHR32410:SF155">
    <property type="entry name" value="CHP-RICH ZINC FINGER PROTEIN-LIKE"/>
    <property type="match status" value="1"/>
</dbReference>
<dbReference type="Proteomes" id="UP000694240">
    <property type="component" value="Chromosome 5"/>
</dbReference>
<evidence type="ECO:0000313" key="8">
    <source>
        <dbReference type="Proteomes" id="UP000694240"/>
    </source>
</evidence>
<dbReference type="InterPro" id="IPR044730">
    <property type="entry name" value="RNase_H-like_dom_plant"/>
</dbReference>
<evidence type="ECO:0000259" key="6">
    <source>
        <dbReference type="PROSITE" id="PS50081"/>
    </source>
</evidence>
<dbReference type="EMBL" id="JAEFBK010000005">
    <property type="protein sequence ID" value="KAG7604389.1"/>
    <property type="molecule type" value="Genomic_DNA"/>
</dbReference>
<dbReference type="Pfam" id="PF13456">
    <property type="entry name" value="RVT_3"/>
    <property type="match status" value="1"/>
</dbReference>
<comment type="caution">
    <text evidence="7">The sequence shown here is derived from an EMBL/GenBank/DDBJ whole genome shotgun (WGS) entry which is preliminary data.</text>
</comment>
<evidence type="ECO:0000256" key="3">
    <source>
        <dbReference type="ARBA" id="ARBA00022771"/>
    </source>
</evidence>
<dbReference type="InterPro" id="IPR004146">
    <property type="entry name" value="DC1"/>
</dbReference>
<dbReference type="GO" id="GO:0003676">
    <property type="term" value="F:nucleic acid binding"/>
    <property type="evidence" value="ECO:0007669"/>
    <property type="project" value="InterPro"/>
</dbReference>
<keyword evidence="4" id="KW-0862">Zinc</keyword>
<dbReference type="InterPro" id="IPR053192">
    <property type="entry name" value="Vacuole_Formation_Reg"/>
</dbReference>
<evidence type="ECO:0000256" key="4">
    <source>
        <dbReference type="ARBA" id="ARBA00022833"/>
    </source>
</evidence>
<dbReference type="InterPro" id="IPR001965">
    <property type="entry name" value="Znf_PHD"/>
</dbReference>
<feature type="compositionally biased region" description="Polar residues" evidence="5">
    <location>
        <begin position="9"/>
        <end position="21"/>
    </location>
</feature>
<keyword evidence="8" id="KW-1185">Reference proteome</keyword>
<dbReference type="CDD" id="cd06222">
    <property type="entry name" value="RNase_H_like"/>
    <property type="match status" value="1"/>
</dbReference>
<keyword evidence="1" id="KW-0479">Metal-binding</keyword>
<dbReference type="InterPro" id="IPR002156">
    <property type="entry name" value="RNaseH_domain"/>
</dbReference>
<dbReference type="Pfam" id="PF13966">
    <property type="entry name" value="zf-RVT"/>
    <property type="match status" value="1"/>
</dbReference>
<dbReference type="SMART" id="SM00109">
    <property type="entry name" value="C1"/>
    <property type="match status" value="3"/>
</dbReference>
<keyword evidence="3" id="KW-0863">Zinc-finger</keyword>
<dbReference type="InterPro" id="IPR054483">
    <property type="entry name" value="DC1-like_CT"/>
</dbReference>
<feature type="region of interest" description="Disordered" evidence="5">
    <location>
        <begin position="1"/>
        <end position="33"/>
    </location>
</feature>
<sequence>MVLVEELSDVSSPTNEANQAYSYDDDDDDDGSLTPSMVFDQIMGTSLMLPFHEHPVYNHYSSTGQCDGCPELRENGLHGYNCNTCGLTVHKECAESSPEINHPSHQRHPLMLLTHGLPQEAEDDKCRLCGEKVGKLVYHCSICDFSLDLFCARNPLSLVVYFRKGHEHTLTLMPRLIRFTCNACGLESDRSPYICAQCDFMIHEDCIYLPRVISIIRHEHRISRTYFLGSGDWKCGVCRRRMDGRYGAYSCSICPDYAVHSRCATRRDVWDGRELEDEPEDIEECEEPFRVVSDGVINHFSHREHDLRLEDGLTNRHDENIRCRACVRPVYANTFYSCMQCDDFILHETCANLPRKKRHVLHNHQLTLYPDDNIVMDFPMLRGVFLCTACRRLCSGFRYECCNIKLDVRCGSISEPFFYECHPHPLFQTSLDSKVCVTCKEESDYVLTCMDCDFVLDFKCATLPPTVRYKYDRHPLKLCYDGDKDMTSSYWCEICEKEMDQNIIFYTCESSGPTIHIECVLGDFRYVKPRLHFEFNKKKWEVALNGINRPGCYKCGFRCKGPFVAVSVDYDISYVCSLLCLWKGETLVYDPATGQRRLPHEEIATSLFRDLVSRHFRRNHGKSNPPKKIKHFLWQTATGCLATCQRLVDRHLGTDKVCPRCGMCDESINHVLFECPPAFQVWSLSRIPLIHGVFPTSSIFANLDHLYWRAKELGGSEDSIRDFPWIMWFIWKARNSKVFGNIDTHPADTLQFACSEAESFRVARARDAFLDTAPTCLEPPVSQLDSSPPACQIDGSWVQGSSLSGIGWIVGSDRRFSNLGLKSIRQCLSPLHTEFEALLWAMRSLTSLSITDITFETDCKELTQLLDTPDEWPAFSSELEDFYSLKSSFPRFSLSFIPRLNNVRADCLAKKARARSSIFSYVSSSTPDWFSLEENRPFLV</sequence>
<evidence type="ECO:0000256" key="2">
    <source>
        <dbReference type="ARBA" id="ARBA00022737"/>
    </source>
</evidence>